<keyword evidence="9" id="KW-0819">tRNA processing</keyword>
<dbReference type="GO" id="GO:0046872">
    <property type="term" value="F:metal ion binding"/>
    <property type="evidence" value="ECO:0007669"/>
    <property type="project" value="UniProtKB-KW"/>
</dbReference>
<dbReference type="PANTHER" id="PTHR11207">
    <property type="entry name" value="RIBONUCLEASE III"/>
    <property type="match status" value="1"/>
</dbReference>
<evidence type="ECO:0000256" key="6">
    <source>
        <dbReference type="ARBA" id="ARBA00022759"/>
    </source>
</evidence>
<dbReference type="InterPro" id="IPR000999">
    <property type="entry name" value="RNase_III_dom"/>
</dbReference>
<dbReference type="EC" id="3.1.26.3" evidence="9"/>
<evidence type="ECO:0000256" key="9">
    <source>
        <dbReference type="HAMAP-Rule" id="MF_00104"/>
    </source>
</evidence>
<feature type="domain" description="RNase III" evidence="11">
    <location>
        <begin position="1"/>
        <end position="125"/>
    </location>
</feature>
<dbReference type="SUPFAM" id="SSF69065">
    <property type="entry name" value="RNase III domain-like"/>
    <property type="match status" value="1"/>
</dbReference>
<feature type="binding site" evidence="9">
    <location>
        <position position="111"/>
    </location>
    <ligand>
        <name>Mg(2+)</name>
        <dbReference type="ChEBI" id="CHEBI:18420"/>
    </ligand>
</feature>
<evidence type="ECO:0000256" key="8">
    <source>
        <dbReference type="ARBA" id="ARBA00022884"/>
    </source>
</evidence>
<dbReference type="CDD" id="cd00593">
    <property type="entry name" value="RIBOc"/>
    <property type="match status" value="1"/>
</dbReference>
<dbReference type="GO" id="GO:0004525">
    <property type="term" value="F:ribonuclease III activity"/>
    <property type="evidence" value="ECO:0007669"/>
    <property type="project" value="UniProtKB-UniRule"/>
</dbReference>
<comment type="subunit">
    <text evidence="9">Homodimer.</text>
</comment>
<keyword evidence="9" id="KW-0699">rRNA-binding</keyword>
<feature type="active site" evidence="9">
    <location>
        <position position="114"/>
    </location>
</feature>
<gene>
    <name evidence="9" type="primary">rnc</name>
    <name evidence="12" type="ORF">A3D25_03290</name>
</gene>
<reference evidence="12 13" key="1">
    <citation type="journal article" date="2016" name="Nat. Commun.">
        <title>Thousands of microbial genomes shed light on interconnected biogeochemical processes in an aquifer system.</title>
        <authorList>
            <person name="Anantharaman K."/>
            <person name="Brown C.T."/>
            <person name="Hug L.A."/>
            <person name="Sharon I."/>
            <person name="Castelle C.J."/>
            <person name="Probst A.J."/>
            <person name="Thomas B.C."/>
            <person name="Singh A."/>
            <person name="Wilkins M.J."/>
            <person name="Karaoz U."/>
            <person name="Brodie E.L."/>
            <person name="Williams K.H."/>
            <person name="Hubbard S.S."/>
            <person name="Banfield J.F."/>
        </authorList>
    </citation>
    <scope>NUCLEOTIDE SEQUENCE [LARGE SCALE GENOMIC DNA]</scope>
</reference>
<dbReference type="SUPFAM" id="SSF54768">
    <property type="entry name" value="dsRNA-binding domain-like"/>
    <property type="match status" value="1"/>
</dbReference>
<keyword evidence="7 9" id="KW-0378">Hydrolase</keyword>
<dbReference type="Gene3D" id="1.10.1520.10">
    <property type="entry name" value="Ribonuclease III domain"/>
    <property type="match status" value="1"/>
</dbReference>
<dbReference type="PANTHER" id="PTHR11207:SF0">
    <property type="entry name" value="RIBONUCLEASE 3"/>
    <property type="match status" value="1"/>
</dbReference>
<dbReference type="GO" id="GO:0019843">
    <property type="term" value="F:rRNA binding"/>
    <property type="evidence" value="ECO:0007669"/>
    <property type="project" value="UniProtKB-KW"/>
</dbReference>
<evidence type="ECO:0000313" key="12">
    <source>
        <dbReference type="EMBL" id="OGE39726.1"/>
    </source>
</evidence>
<organism evidence="12 13">
    <name type="scientific">Candidatus Daviesbacteria bacterium RIFCSPHIGHO2_02_FULL_43_12</name>
    <dbReference type="NCBI Taxonomy" id="1797776"/>
    <lineage>
        <taxon>Bacteria</taxon>
        <taxon>Candidatus Daviesiibacteriota</taxon>
    </lineage>
</organism>
<evidence type="ECO:0000256" key="2">
    <source>
        <dbReference type="ARBA" id="ARBA00010183"/>
    </source>
</evidence>
<feature type="binding site" evidence="9">
    <location>
        <position position="114"/>
    </location>
    <ligand>
        <name>Mg(2+)</name>
        <dbReference type="ChEBI" id="CHEBI:18420"/>
    </ligand>
</feature>
<dbReference type="GO" id="GO:0005737">
    <property type="term" value="C:cytoplasm"/>
    <property type="evidence" value="ECO:0007669"/>
    <property type="project" value="UniProtKB-SubCell"/>
</dbReference>
<evidence type="ECO:0000256" key="1">
    <source>
        <dbReference type="ARBA" id="ARBA00000109"/>
    </source>
</evidence>
<dbReference type="SMART" id="SM00535">
    <property type="entry name" value="RIBOc"/>
    <property type="match status" value="1"/>
</dbReference>
<dbReference type="SMART" id="SM00358">
    <property type="entry name" value="DSRM"/>
    <property type="match status" value="1"/>
</dbReference>
<evidence type="ECO:0000259" key="11">
    <source>
        <dbReference type="PROSITE" id="PS50142"/>
    </source>
</evidence>
<comment type="catalytic activity">
    <reaction evidence="1 9">
        <text>Endonucleolytic cleavage to 5'-phosphomonoester.</text>
        <dbReference type="EC" id="3.1.26.3"/>
    </reaction>
</comment>
<evidence type="ECO:0000313" key="13">
    <source>
        <dbReference type="Proteomes" id="UP000177328"/>
    </source>
</evidence>
<feature type="binding site" evidence="9">
    <location>
        <position position="38"/>
    </location>
    <ligand>
        <name>Mg(2+)</name>
        <dbReference type="ChEBI" id="CHEBI:18420"/>
    </ligand>
</feature>
<evidence type="ECO:0000256" key="5">
    <source>
        <dbReference type="ARBA" id="ARBA00022722"/>
    </source>
</evidence>
<dbReference type="Pfam" id="PF14622">
    <property type="entry name" value="Ribonucleas_3_3"/>
    <property type="match status" value="1"/>
</dbReference>
<keyword evidence="9" id="KW-0479">Metal-binding</keyword>
<dbReference type="GO" id="GO:0006364">
    <property type="term" value="P:rRNA processing"/>
    <property type="evidence" value="ECO:0007669"/>
    <property type="project" value="UniProtKB-UniRule"/>
</dbReference>
<dbReference type="Proteomes" id="UP000177328">
    <property type="component" value="Unassembled WGS sequence"/>
</dbReference>
<keyword evidence="5 9" id="KW-0540">Nuclease</keyword>
<dbReference type="Pfam" id="PF00035">
    <property type="entry name" value="dsrm"/>
    <property type="match status" value="1"/>
</dbReference>
<dbReference type="HAMAP" id="MF_00104">
    <property type="entry name" value="RNase_III"/>
    <property type="match status" value="1"/>
</dbReference>
<comment type="cofactor">
    <cofactor evidence="9">
        <name>Mg(2+)</name>
        <dbReference type="ChEBI" id="CHEBI:18420"/>
    </cofactor>
</comment>
<dbReference type="InterPro" id="IPR011907">
    <property type="entry name" value="RNase_III"/>
</dbReference>
<keyword evidence="8 9" id="KW-0694">RNA-binding</keyword>
<comment type="caution">
    <text evidence="12">The sequence shown here is derived from an EMBL/GenBank/DDBJ whole genome shotgun (WGS) entry which is preliminary data.</text>
</comment>
<comment type="function">
    <text evidence="9">Digests double-stranded RNA. Involved in the processing of primary rRNA transcript to yield the immediate precursors to the large and small rRNAs (23S and 16S). Processes some mRNAs, and tRNAs when they are encoded in the rRNA operon. Processes pre-crRNA and tracrRNA of type II CRISPR loci if present in the organism.</text>
</comment>
<dbReference type="PROSITE" id="PS50137">
    <property type="entry name" value="DS_RBD"/>
    <property type="match status" value="1"/>
</dbReference>
<sequence length="221" mass="24568">MILLDSTTIARPYFQTAFTHRSYLNETSEKIESNERMEFLGDAILSFITSEILFKLRPGDSEGDLTNLRSYLVKTTSLAKAANRLKLGTYLRMSKGEELSGGRENVQLLANTFEAVLGAIYLDQGLEKAHQFIEENLIPLFSEEIKNGPPKDAKSQLQETLQEKYKKSPQYKILKTTGPDHARSFTVGVFLQNNQLGSGTGLSKQIAEDAAATNALESIDL</sequence>
<comment type="subcellular location">
    <subcellularLocation>
        <location evidence="9">Cytoplasm</location>
    </subcellularLocation>
</comment>
<dbReference type="GO" id="GO:0006397">
    <property type="term" value="P:mRNA processing"/>
    <property type="evidence" value="ECO:0007669"/>
    <property type="project" value="UniProtKB-UniRule"/>
</dbReference>
<dbReference type="GO" id="GO:0010468">
    <property type="term" value="P:regulation of gene expression"/>
    <property type="evidence" value="ECO:0007669"/>
    <property type="project" value="TreeGrafter"/>
</dbReference>
<keyword evidence="9" id="KW-0460">Magnesium</keyword>
<comment type="similarity">
    <text evidence="2">Belongs to the ribonuclease III family.</text>
</comment>
<keyword evidence="9" id="KW-0963">Cytoplasm</keyword>
<dbReference type="EMBL" id="MFDD01000015">
    <property type="protein sequence ID" value="OGE39726.1"/>
    <property type="molecule type" value="Genomic_DNA"/>
</dbReference>
<dbReference type="GO" id="GO:0008033">
    <property type="term" value="P:tRNA processing"/>
    <property type="evidence" value="ECO:0007669"/>
    <property type="project" value="UniProtKB-KW"/>
</dbReference>
<dbReference type="Gene3D" id="3.30.160.20">
    <property type="match status" value="1"/>
</dbReference>
<dbReference type="InterPro" id="IPR014720">
    <property type="entry name" value="dsRBD_dom"/>
</dbReference>
<protein>
    <recommendedName>
        <fullName evidence="9">Ribonuclease 3</fullName>
        <ecNumber evidence="9">3.1.26.3</ecNumber>
    </recommendedName>
    <alternativeName>
        <fullName evidence="9">Ribonuclease III</fullName>
        <shortName evidence="9">RNase III</shortName>
    </alternativeName>
</protein>
<keyword evidence="6 9" id="KW-0255">Endonuclease</keyword>
<dbReference type="PROSITE" id="PS50142">
    <property type="entry name" value="RNASE_3_2"/>
    <property type="match status" value="1"/>
</dbReference>
<feature type="domain" description="DRBM" evidence="10">
    <location>
        <begin position="152"/>
        <end position="221"/>
    </location>
</feature>
<proteinExistence type="inferred from homology"/>
<keyword evidence="4 9" id="KW-0507">mRNA processing</keyword>
<evidence type="ECO:0000256" key="7">
    <source>
        <dbReference type="ARBA" id="ARBA00022801"/>
    </source>
</evidence>
<dbReference type="PROSITE" id="PS00517">
    <property type="entry name" value="RNASE_3_1"/>
    <property type="match status" value="1"/>
</dbReference>
<dbReference type="AlphaFoldDB" id="A0A1F5KFK2"/>
<dbReference type="InterPro" id="IPR036389">
    <property type="entry name" value="RNase_III_sf"/>
</dbReference>
<evidence type="ECO:0000256" key="4">
    <source>
        <dbReference type="ARBA" id="ARBA00022664"/>
    </source>
</evidence>
<dbReference type="FunFam" id="1.10.1520.10:FF:000001">
    <property type="entry name" value="Ribonuclease 3"/>
    <property type="match status" value="1"/>
</dbReference>
<keyword evidence="3 9" id="KW-0698">rRNA processing</keyword>
<dbReference type="GO" id="GO:0003725">
    <property type="term" value="F:double-stranded RNA binding"/>
    <property type="evidence" value="ECO:0007669"/>
    <property type="project" value="TreeGrafter"/>
</dbReference>
<evidence type="ECO:0000256" key="3">
    <source>
        <dbReference type="ARBA" id="ARBA00022552"/>
    </source>
</evidence>
<dbReference type="NCBIfam" id="TIGR02191">
    <property type="entry name" value="RNaseIII"/>
    <property type="match status" value="1"/>
</dbReference>
<feature type="active site" evidence="9">
    <location>
        <position position="42"/>
    </location>
</feature>
<dbReference type="CDD" id="cd10845">
    <property type="entry name" value="DSRM_RNAse_III_family"/>
    <property type="match status" value="1"/>
</dbReference>
<name>A0A1F5KFK2_9BACT</name>
<accession>A0A1F5KFK2</accession>
<evidence type="ECO:0000259" key="10">
    <source>
        <dbReference type="PROSITE" id="PS50137"/>
    </source>
</evidence>